<feature type="DNA-binding region" description="H-T-H motif" evidence="4">
    <location>
        <begin position="33"/>
        <end position="52"/>
    </location>
</feature>
<protein>
    <submittedName>
        <fullName evidence="6">TetR/AcrR family transcriptional regulator</fullName>
    </submittedName>
</protein>
<evidence type="ECO:0000313" key="7">
    <source>
        <dbReference type="Proteomes" id="UP000282106"/>
    </source>
</evidence>
<dbReference type="PROSITE" id="PS50977">
    <property type="entry name" value="HTH_TETR_2"/>
    <property type="match status" value="1"/>
</dbReference>
<dbReference type="SUPFAM" id="SSF46689">
    <property type="entry name" value="Homeodomain-like"/>
    <property type="match status" value="1"/>
</dbReference>
<reference evidence="6 7" key="1">
    <citation type="submission" date="2018-10" db="EMBL/GenBank/DDBJ databases">
        <authorList>
            <person name="Chen W.-M."/>
        </authorList>
    </citation>
    <scope>NUCLEOTIDE SEQUENCE [LARGE SCALE GENOMIC DNA]</scope>
    <source>
        <strain evidence="6 7">THS-13</strain>
    </source>
</reference>
<dbReference type="Gene3D" id="1.10.357.10">
    <property type="entry name" value="Tetracycline Repressor, domain 2"/>
    <property type="match status" value="1"/>
</dbReference>
<dbReference type="Pfam" id="PF00440">
    <property type="entry name" value="TetR_N"/>
    <property type="match status" value="1"/>
</dbReference>
<keyword evidence="7" id="KW-1185">Reference proteome</keyword>
<dbReference type="GO" id="GO:0003677">
    <property type="term" value="F:DNA binding"/>
    <property type="evidence" value="ECO:0007669"/>
    <property type="project" value="UniProtKB-UniRule"/>
</dbReference>
<dbReference type="PANTHER" id="PTHR47506">
    <property type="entry name" value="TRANSCRIPTIONAL REGULATORY PROTEIN"/>
    <property type="match status" value="1"/>
</dbReference>
<keyword evidence="2 4" id="KW-0238">DNA-binding</keyword>
<comment type="caution">
    <text evidence="6">The sequence shown here is derived from an EMBL/GenBank/DDBJ whole genome shotgun (WGS) entry which is preliminary data.</text>
</comment>
<gene>
    <name evidence="6" type="ORF">ED208_02900</name>
</gene>
<dbReference type="InterPro" id="IPR001647">
    <property type="entry name" value="HTH_TetR"/>
</dbReference>
<sequence length="205" mass="22757">MPKRSESYMLQRREEVLDALARCIRKKGITDTAMTDVVRESGMSTGAVYSHFRSKDQMLLALIERNTLRFDSGFFFERFASSTDFWEIIDHCLARYRAAKGLALGVLTMELMGLARQDAKIRAQFLSSLQAWRSFLARAVALLPEGKAVIARPELLEALVGGQLAVLNDLDRQILLGVEADTAAARRQIELLVVGAQAQATAPGR</sequence>
<accession>A0A3N0VL25</accession>
<feature type="domain" description="HTH tetR-type" evidence="5">
    <location>
        <begin position="10"/>
        <end position="70"/>
    </location>
</feature>
<keyword evidence="3" id="KW-0804">Transcription</keyword>
<organism evidence="6 7">
    <name type="scientific">Stagnimonas aquatica</name>
    <dbReference type="NCBI Taxonomy" id="2689987"/>
    <lineage>
        <taxon>Bacteria</taxon>
        <taxon>Pseudomonadati</taxon>
        <taxon>Pseudomonadota</taxon>
        <taxon>Gammaproteobacteria</taxon>
        <taxon>Nevskiales</taxon>
        <taxon>Nevskiaceae</taxon>
        <taxon>Stagnimonas</taxon>
    </lineage>
</organism>
<evidence type="ECO:0000256" key="2">
    <source>
        <dbReference type="ARBA" id="ARBA00023125"/>
    </source>
</evidence>
<keyword evidence="1" id="KW-0805">Transcription regulation</keyword>
<evidence type="ECO:0000259" key="5">
    <source>
        <dbReference type="PROSITE" id="PS50977"/>
    </source>
</evidence>
<dbReference type="InterPro" id="IPR009057">
    <property type="entry name" value="Homeodomain-like_sf"/>
</dbReference>
<dbReference type="AlphaFoldDB" id="A0A3N0VL25"/>
<evidence type="ECO:0000313" key="6">
    <source>
        <dbReference type="EMBL" id="ROH93482.1"/>
    </source>
</evidence>
<evidence type="ECO:0000256" key="3">
    <source>
        <dbReference type="ARBA" id="ARBA00023163"/>
    </source>
</evidence>
<dbReference type="PANTHER" id="PTHR47506:SF1">
    <property type="entry name" value="HTH-TYPE TRANSCRIPTIONAL REGULATOR YJDC"/>
    <property type="match status" value="1"/>
</dbReference>
<dbReference type="Proteomes" id="UP000282106">
    <property type="component" value="Unassembled WGS sequence"/>
</dbReference>
<dbReference type="EMBL" id="RJVO01000001">
    <property type="protein sequence ID" value="ROH93482.1"/>
    <property type="molecule type" value="Genomic_DNA"/>
</dbReference>
<name>A0A3N0VL25_9GAMM</name>
<evidence type="ECO:0000256" key="1">
    <source>
        <dbReference type="ARBA" id="ARBA00023015"/>
    </source>
</evidence>
<evidence type="ECO:0000256" key="4">
    <source>
        <dbReference type="PROSITE-ProRule" id="PRU00335"/>
    </source>
</evidence>
<proteinExistence type="predicted"/>
<dbReference type="InParanoid" id="A0A3N0VL25"/>
<dbReference type="RefSeq" id="WP_123210337.1">
    <property type="nucleotide sequence ID" value="NZ_RJVO01000001.1"/>
</dbReference>
<dbReference type="PRINTS" id="PR00455">
    <property type="entry name" value="HTHTETR"/>
</dbReference>